<dbReference type="SUPFAM" id="SSF143011">
    <property type="entry name" value="RelE-like"/>
    <property type="match status" value="1"/>
</dbReference>
<dbReference type="PANTHER" id="PTHR35601">
    <property type="entry name" value="TOXIN RELE"/>
    <property type="match status" value="1"/>
</dbReference>
<dbReference type="InterPro" id="IPR035093">
    <property type="entry name" value="RelE/ParE_toxin_dom_sf"/>
</dbReference>
<keyword evidence="4" id="KW-1185">Reference proteome</keyword>
<sequence length="102" mass="10768">MSGPGRYEVKLDRAAAKLLRKLDPSVQARLVVAIAALSVAPRPEGAISLAGHAGLLRVRVGDYRIVYTVDDSVLLVLVVHLGHPPGGLPVLTASLTGPWTNR</sequence>
<accession>A0A1C6R8Y1</accession>
<protein>
    <submittedName>
        <fullName evidence="3">mRNA interferase RelE/StbE</fullName>
    </submittedName>
</protein>
<evidence type="ECO:0000256" key="2">
    <source>
        <dbReference type="ARBA" id="ARBA00022649"/>
    </source>
</evidence>
<dbReference type="RefSeq" id="WP_091451456.1">
    <property type="nucleotide sequence ID" value="NZ_FMHU01000001.1"/>
</dbReference>
<reference evidence="4" key="1">
    <citation type="submission" date="2016-06" db="EMBL/GenBank/DDBJ databases">
        <authorList>
            <person name="Varghese N."/>
        </authorList>
    </citation>
    <scope>NUCLEOTIDE SEQUENCE [LARGE SCALE GENOMIC DNA]</scope>
    <source>
        <strain evidence="4">DSM 46123</strain>
    </source>
</reference>
<dbReference type="STRING" id="47866.GA0074694_0383"/>
<evidence type="ECO:0000256" key="1">
    <source>
        <dbReference type="ARBA" id="ARBA00006226"/>
    </source>
</evidence>
<dbReference type="Proteomes" id="UP000198906">
    <property type="component" value="Unassembled WGS sequence"/>
</dbReference>
<proteinExistence type="inferred from homology"/>
<evidence type="ECO:0000313" key="3">
    <source>
        <dbReference type="EMBL" id="SCL13548.1"/>
    </source>
</evidence>
<evidence type="ECO:0000313" key="4">
    <source>
        <dbReference type="Proteomes" id="UP000198906"/>
    </source>
</evidence>
<name>A0A1C6R8Y1_9ACTN</name>
<dbReference type="EMBL" id="FMHU01000001">
    <property type="protein sequence ID" value="SCL13548.1"/>
    <property type="molecule type" value="Genomic_DNA"/>
</dbReference>
<dbReference type="PANTHER" id="PTHR35601:SF1">
    <property type="entry name" value="TOXIN RELE"/>
    <property type="match status" value="1"/>
</dbReference>
<dbReference type="Pfam" id="PF05016">
    <property type="entry name" value="ParE_toxin"/>
    <property type="match status" value="1"/>
</dbReference>
<dbReference type="InterPro" id="IPR007712">
    <property type="entry name" value="RelE/ParE_toxin"/>
</dbReference>
<comment type="similarity">
    <text evidence="1">Belongs to the RelE toxin family.</text>
</comment>
<dbReference type="Gene3D" id="3.30.2310.20">
    <property type="entry name" value="RelE-like"/>
    <property type="match status" value="1"/>
</dbReference>
<organism evidence="3 4">
    <name type="scientific">Micromonospora inyonensis</name>
    <dbReference type="NCBI Taxonomy" id="47866"/>
    <lineage>
        <taxon>Bacteria</taxon>
        <taxon>Bacillati</taxon>
        <taxon>Actinomycetota</taxon>
        <taxon>Actinomycetes</taxon>
        <taxon>Micromonosporales</taxon>
        <taxon>Micromonosporaceae</taxon>
        <taxon>Micromonospora</taxon>
    </lineage>
</organism>
<gene>
    <name evidence="3" type="ORF">GA0074694_0383</name>
</gene>
<keyword evidence="2" id="KW-1277">Toxin-antitoxin system</keyword>
<dbReference type="AlphaFoldDB" id="A0A1C6R8Y1"/>